<feature type="domain" description="TTI1 N-terminal TPR" evidence="2">
    <location>
        <begin position="32"/>
        <end position="366"/>
    </location>
</feature>
<name>K1X889_MARBU</name>
<evidence type="ECO:0000259" key="2">
    <source>
        <dbReference type="Pfam" id="PF24173"/>
    </source>
</evidence>
<evidence type="ECO:0000313" key="4">
    <source>
        <dbReference type="EMBL" id="EKD21261.1"/>
    </source>
</evidence>
<feature type="region of interest" description="Disordered" evidence="1">
    <location>
        <begin position="810"/>
        <end position="843"/>
    </location>
</feature>
<dbReference type="PANTHER" id="PTHR18460:SF3">
    <property type="entry name" value="TELO2-INTERACTING PROTEIN 1 HOMOLOG"/>
    <property type="match status" value="1"/>
</dbReference>
<dbReference type="PANTHER" id="PTHR18460">
    <property type="entry name" value="TEL2 INTERACTING PROTEIN 1 TTI1 FAMILY MEMBER"/>
    <property type="match status" value="1"/>
</dbReference>
<organism evidence="4 5">
    <name type="scientific">Marssonina brunnea f. sp. multigermtubi (strain MB_m1)</name>
    <name type="common">Marssonina leaf spot fungus</name>
    <dbReference type="NCBI Taxonomy" id="1072389"/>
    <lineage>
        <taxon>Eukaryota</taxon>
        <taxon>Fungi</taxon>
        <taxon>Dikarya</taxon>
        <taxon>Ascomycota</taxon>
        <taxon>Pezizomycotina</taxon>
        <taxon>Leotiomycetes</taxon>
        <taxon>Helotiales</taxon>
        <taxon>Drepanopezizaceae</taxon>
        <taxon>Drepanopeziza</taxon>
    </lineage>
</organism>
<dbReference type="EMBL" id="JH921428">
    <property type="protein sequence ID" value="EKD21261.1"/>
    <property type="molecule type" value="Genomic_DNA"/>
</dbReference>
<proteinExistence type="predicted"/>
<evidence type="ECO:0000313" key="5">
    <source>
        <dbReference type="Proteomes" id="UP000006753"/>
    </source>
</evidence>
<dbReference type="Proteomes" id="UP000006753">
    <property type="component" value="Unassembled WGS sequence"/>
</dbReference>
<accession>K1X889</accession>
<reference evidence="4 5" key="1">
    <citation type="journal article" date="2012" name="BMC Genomics">
        <title>Sequencing the genome of Marssonina brunnea reveals fungus-poplar co-evolution.</title>
        <authorList>
            <person name="Zhu S."/>
            <person name="Cao Y.-Z."/>
            <person name="Jiang C."/>
            <person name="Tan B.-Y."/>
            <person name="Wang Z."/>
            <person name="Feng S."/>
            <person name="Zhang L."/>
            <person name="Su X.-H."/>
            <person name="Brejova B."/>
            <person name="Vinar T."/>
            <person name="Xu M."/>
            <person name="Wang M.-X."/>
            <person name="Zhang S.-G."/>
            <person name="Huang M.-R."/>
            <person name="Wu R."/>
            <person name="Zhou Y."/>
        </authorList>
    </citation>
    <scope>NUCLEOTIDE SEQUENCE [LARGE SCALE GENOMIC DNA]</scope>
    <source>
        <strain evidence="4 5">MB_m1</strain>
    </source>
</reference>
<dbReference type="HOGENOM" id="CLU_005544_0_0_1"/>
<dbReference type="InterPro" id="IPR011989">
    <property type="entry name" value="ARM-like"/>
</dbReference>
<dbReference type="PIRSF" id="PIRSF005250">
    <property type="entry name" value="UCP005250"/>
    <property type="match status" value="1"/>
</dbReference>
<evidence type="ECO:0000259" key="3">
    <source>
        <dbReference type="Pfam" id="PF24181"/>
    </source>
</evidence>
<keyword evidence="5" id="KW-1185">Reference proteome</keyword>
<dbReference type="InterPro" id="IPR016024">
    <property type="entry name" value="ARM-type_fold"/>
</dbReference>
<feature type="compositionally biased region" description="Acidic residues" evidence="1">
    <location>
        <begin position="820"/>
        <end position="837"/>
    </location>
</feature>
<sequence length="1056" mass="116034">MENGARSARNELFQQVSRPSLLYRETPLIVTQLKPRCVELSQLVLRDDGSATSAKALIKAAAQLLVILEEKCQRTDGVFDGKLADYVFFPLSQILQRKKTYTDRLSEVTIRCTRVLLEYGWRDSVALDLAKQLLILLTFVAGGVPGKEVSARPPEELLIEAFGALAALFRDVAHTPGGPASMVDSGTIPALGHCVTVILDGVTDGPSAAAQLQALQALHAIWRCVKDPQALSNFLPGTVSALTKFLMPGTATRRSRKALVKALEVLTHVLVSTLSDLRTRNIRSERILEEDKRNSEEQENLTKPWLKATVGQVKLALSNIIRLRSHESVEVRKALNSLCITLLDECHETLSEAASILVETCMTLTGIDFEGDSSERSTSLVDLASIYSDLTDLIKITLYNWVTSLPRVMQSNDEMAKRAVLGQLSKAHELLVGLNLESSILEDALGVSLRDSITVTLEASPLPKGVQEAEFDMNSQAAMTLAADNTLAYQFHPIIMGEQSQLQTRDQLTALIGRLGTRQSQLNMASEMLEYARSASGPSLLSAYWLASQILRSAESSNKDLDEFLVSSLTDSDEQESINAELFSFSLSLLVDTDDRSSDWRLRAIALEVVADASRRMKTGFKTELVDTLYPVVQLLGNPNTRLREHAITSLNIISKSCGYPNASELIVDNVDYMVNAISLRLNTFDISPQAPQVLVMMIRLAGPSLLPYLDDVVDSIFAALDNFHGYQALVDVLFSVLGEIVSVGAISGQLQIEAVPSPNHRKTRPAPPSIADIVKLLTRTPISTETPLEYEAVPQRPWKSAKDLLDEIRPLPKDSSDPAPEEEEEEEAIPDQDQDQEIAKPPPTKTYTMLQLISRHCQHHLTSSSPHLRTKLLSLLRTSAPALASDEDLFLPLVNDVWPVLITRLYDPETYVQTAACDTVAELCRCAGSFLSSRIRHEWRALTTLARNSKAASANEKANAKAGRGAHSQASRVWEAVVRLLSAVVECVGVDDEMFDEVLDVLGTLAWERHGVREALEAVNADAVWLAMRQAGGRDGTDVDVLPTMPGFQFVELEL</sequence>
<protein>
    <submittedName>
        <fullName evidence="4">HEAT repeat protein</fullName>
    </submittedName>
</protein>
<dbReference type="InParanoid" id="K1X889"/>
<dbReference type="GO" id="GO:0005737">
    <property type="term" value="C:cytoplasm"/>
    <property type="evidence" value="ECO:0007669"/>
    <property type="project" value="TreeGrafter"/>
</dbReference>
<dbReference type="Pfam" id="PF21547">
    <property type="entry name" value="TTI1"/>
    <property type="match status" value="1"/>
</dbReference>
<dbReference type="AlphaFoldDB" id="K1X889"/>
<dbReference type="InterPro" id="IPR057567">
    <property type="entry name" value="TPR_TTI1_C"/>
</dbReference>
<dbReference type="OMA" id="PHPKKPW"/>
<evidence type="ECO:0000256" key="1">
    <source>
        <dbReference type="SAM" id="MobiDB-lite"/>
    </source>
</evidence>
<dbReference type="FunCoup" id="K1X889">
    <property type="interactions" value="597"/>
</dbReference>
<dbReference type="eggNOG" id="KOG4524">
    <property type="taxonomic scope" value="Eukaryota"/>
</dbReference>
<gene>
    <name evidence="4" type="ORF">MBM_00374</name>
</gene>
<dbReference type="InterPro" id="IPR052587">
    <property type="entry name" value="TELO2-interacting_protein_1"/>
</dbReference>
<dbReference type="KEGG" id="mbe:MBM_00374"/>
<dbReference type="SUPFAM" id="SSF48371">
    <property type="entry name" value="ARM repeat"/>
    <property type="match status" value="1"/>
</dbReference>
<dbReference type="InterPro" id="IPR057566">
    <property type="entry name" value="TPR_TTI1_N"/>
</dbReference>
<dbReference type="OrthoDB" id="49511at2759"/>
<dbReference type="Pfam" id="PF24181">
    <property type="entry name" value="TPR_TTI1_C"/>
    <property type="match status" value="1"/>
</dbReference>
<dbReference type="Pfam" id="PF24173">
    <property type="entry name" value="TPR_TTI1_N"/>
    <property type="match status" value="1"/>
</dbReference>
<dbReference type="Gene3D" id="1.25.10.10">
    <property type="entry name" value="Leucine-rich Repeat Variant"/>
    <property type="match status" value="2"/>
</dbReference>
<dbReference type="InterPro" id="IPR049362">
    <property type="entry name" value="TTI1_rpt"/>
</dbReference>
<feature type="domain" description="TTI1 C-terminal TPR" evidence="3">
    <location>
        <begin position="818"/>
        <end position="1002"/>
    </location>
</feature>
<dbReference type="STRING" id="1072389.K1X889"/>
<dbReference type="InterPro" id="IPR016441">
    <property type="entry name" value="Tti1"/>
</dbReference>